<dbReference type="VEuPathDB" id="TrichDB:TRFO_12945"/>
<dbReference type="InterPro" id="IPR036388">
    <property type="entry name" value="WH-like_DNA-bd_sf"/>
</dbReference>
<dbReference type="Pfam" id="PF10416">
    <property type="entry name" value="IBD"/>
    <property type="match status" value="1"/>
</dbReference>
<keyword evidence="3" id="KW-1185">Reference proteome</keyword>
<protein>
    <recommendedName>
        <fullName evidence="1">Initiator binding domain-containing protein</fullName>
    </recommendedName>
</protein>
<name>A0A1J4KZW5_9EUKA</name>
<reference evidence="2" key="1">
    <citation type="submission" date="2016-10" db="EMBL/GenBank/DDBJ databases">
        <authorList>
            <person name="Benchimol M."/>
            <person name="Almeida L.G."/>
            <person name="Vasconcelos A.T."/>
            <person name="Perreira-Neves A."/>
            <person name="Rosa I.A."/>
            <person name="Tasca T."/>
            <person name="Bogo M.R."/>
            <person name="de Souza W."/>
        </authorList>
    </citation>
    <scope>NUCLEOTIDE SEQUENCE [LARGE SCALE GENOMIC DNA]</scope>
    <source>
        <strain evidence="2">K</strain>
    </source>
</reference>
<accession>A0A1J4KZW5</accession>
<comment type="caution">
    <text evidence="2">The sequence shown here is derived from an EMBL/GenBank/DDBJ whole genome shotgun (WGS) entry which is preliminary data.</text>
</comment>
<evidence type="ECO:0000313" key="2">
    <source>
        <dbReference type="EMBL" id="OHT16698.1"/>
    </source>
</evidence>
<gene>
    <name evidence="2" type="ORF">TRFO_12945</name>
</gene>
<organism evidence="2 3">
    <name type="scientific">Tritrichomonas foetus</name>
    <dbReference type="NCBI Taxonomy" id="1144522"/>
    <lineage>
        <taxon>Eukaryota</taxon>
        <taxon>Metamonada</taxon>
        <taxon>Parabasalia</taxon>
        <taxon>Tritrichomonadida</taxon>
        <taxon>Tritrichomonadidae</taxon>
        <taxon>Tritrichomonas</taxon>
    </lineage>
</organism>
<dbReference type="RefSeq" id="XP_068369834.1">
    <property type="nucleotide sequence ID" value="XM_068496941.1"/>
</dbReference>
<dbReference type="AlphaFoldDB" id="A0A1J4KZW5"/>
<dbReference type="GeneID" id="94831645"/>
<evidence type="ECO:0000259" key="1">
    <source>
        <dbReference type="Pfam" id="PF10416"/>
    </source>
</evidence>
<evidence type="ECO:0000313" key="3">
    <source>
        <dbReference type="Proteomes" id="UP000179807"/>
    </source>
</evidence>
<proteinExistence type="predicted"/>
<dbReference type="Gene3D" id="1.10.10.10">
    <property type="entry name" value="Winged helix-like DNA-binding domain superfamily/Winged helix DNA-binding domain"/>
    <property type="match status" value="1"/>
</dbReference>
<dbReference type="EMBL" id="MLAK01000078">
    <property type="protein sequence ID" value="OHT16698.1"/>
    <property type="molecule type" value="Genomic_DNA"/>
</dbReference>
<dbReference type="InterPro" id="IPR018845">
    <property type="entry name" value="Initiator-bd"/>
</dbReference>
<feature type="domain" description="Initiator binding" evidence="1">
    <location>
        <begin position="11"/>
        <end position="108"/>
    </location>
</feature>
<sequence length="330" mass="38414">MNLLALPISDFQSAISKRDMKFVVRLQQCLAYTTVNPSAVGKIGIKWEAEFVFAVEKGTFSKFINIKRNTLNYDFRTHGFLLIKNHKKKYYNNIFDTNENNVNIIRWSYMQHKDLSFSMKTTAEDAELFEWISPHQTKSIRQSLLNSTSYHSPFRSIIRTTNQDMNSNQHNVHILLSNVETSQELNKIANDNIKEFKSPLNVEINKEIAKFGNNDEFNKNTSRQPVITLESSTPDQFDFIANDVCSPSSQEDQFHAKYNEKENLPSNKDPIDEESAQFFIESPNLIFEDIEAPLNLEADSSFLLFEQPNFSLPYLYNFQDLEELSFQYEF</sequence>
<dbReference type="Proteomes" id="UP000179807">
    <property type="component" value="Unassembled WGS sequence"/>
</dbReference>